<protein>
    <submittedName>
        <fullName evidence="2">Uncharacterized protein</fullName>
    </submittedName>
</protein>
<dbReference type="AlphaFoldDB" id="A0A7S1V0I9"/>
<proteinExistence type="predicted"/>
<gene>
    <name evidence="2" type="ORF">GOCE00092_LOCUS11302</name>
</gene>
<name>A0A7S1V0I9_9STRA</name>
<dbReference type="EMBL" id="HBGK01022073">
    <property type="protein sequence ID" value="CAD9282391.1"/>
    <property type="molecule type" value="Transcribed_RNA"/>
</dbReference>
<reference evidence="2" key="1">
    <citation type="submission" date="2021-01" db="EMBL/GenBank/DDBJ databases">
        <authorList>
            <person name="Corre E."/>
            <person name="Pelletier E."/>
            <person name="Niang G."/>
            <person name="Scheremetjew M."/>
            <person name="Finn R."/>
            <person name="Kale V."/>
            <person name="Holt S."/>
            <person name="Cochrane G."/>
            <person name="Meng A."/>
            <person name="Brown T."/>
            <person name="Cohen L."/>
        </authorList>
    </citation>
    <scope>NUCLEOTIDE SEQUENCE</scope>
    <source>
        <strain evidence="2">CCMP 410</strain>
    </source>
</reference>
<organism evidence="2">
    <name type="scientific">Grammatophora oceanica</name>
    <dbReference type="NCBI Taxonomy" id="210454"/>
    <lineage>
        <taxon>Eukaryota</taxon>
        <taxon>Sar</taxon>
        <taxon>Stramenopiles</taxon>
        <taxon>Ochrophyta</taxon>
        <taxon>Bacillariophyta</taxon>
        <taxon>Fragilariophyceae</taxon>
        <taxon>Fragilariophycidae</taxon>
        <taxon>Rhabdonematales</taxon>
        <taxon>Grammatophoraceae</taxon>
        <taxon>Grammatophora</taxon>
    </lineage>
</organism>
<feature type="region of interest" description="Disordered" evidence="1">
    <location>
        <begin position="71"/>
        <end position="90"/>
    </location>
</feature>
<accession>A0A7S1V0I9</accession>
<feature type="compositionally biased region" description="Basic and acidic residues" evidence="1">
    <location>
        <begin position="71"/>
        <end position="89"/>
    </location>
</feature>
<evidence type="ECO:0000256" key="1">
    <source>
        <dbReference type="SAM" id="MobiDB-lite"/>
    </source>
</evidence>
<sequence>MHCTEHLCYHTMQLRSHLRMLSVFRNQGRWEAEQQRAARASRCCQDTVSFIFKRSRLISFVLEEEAIPRDQRFPGPRVTRDDDADESKNTAKRARCLGVFSQSILLASPTTHLSFLSG</sequence>
<evidence type="ECO:0000313" key="2">
    <source>
        <dbReference type="EMBL" id="CAD9282391.1"/>
    </source>
</evidence>